<dbReference type="PANTHER" id="PTHR43544:SF7">
    <property type="entry name" value="NADB-LER2"/>
    <property type="match status" value="1"/>
</dbReference>
<dbReference type="Pfam" id="PF00106">
    <property type="entry name" value="adh_short"/>
    <property type="match status" value="1"/>
</dbReference>
<sequence>MSLPSTSYLLQSILVTGASRGIGLEFVKQLLQKTSCHTVCATCRNPSKAAELNELKQQFADRLMIETLDITADDSITRFVSLMSNKGIKFTLLFNNAGIMNWSDSMNETTRQEMLKTFETNTIGPVLVSQKIYNHQLLEKGALIANLSSILGSIELVQPYQANFTSYVVSKAALNMVSRLQSTAWKDVYTISFHPGWLQTEMGGSGADLPVAVGVSGMIKVIEQFDPETQNGQFIQYDGKQLAW</sequence>
<dbReference type="PROSITE" id="PS00061">
    <property type="entry name" value="ADH_SHORT"/>
    <property type="match status" value="1"/>
</dbReference>
<dbReference type="GO" id="GO:0016491">
    <property type="term" value="F:oxidoreductase activity"/>
    <property type="evidence" value="ECO:0007669"/>
    <property type="project" value="UniProtKB-KW"/>
</dbReference>
<dbReference type="GO" id="GO:0005737">
    <property type="term" value="C:cytoplasm"/>
    <property type="evidence" value="ECO:0007669"/>
    <property type="project" value="TreeGrafter"/>
</dbReference>
<dbReference type="EMBL" id="PYSW02000028">
    <property type="protein sequence ID" value="KAG2379604.1"/>
    <property type="molecule type" value="Genomic_DNA"/>
</dbReference>
<dbReference type="CDD" id="cd05325">
    <property type="entry name" value="carb_red_sniffer_like_SDR_c"/>
    <property type="match status" value="1"/>
</dbReference>
<gene>
    <name evidence="3" type="ORF">C9374_006721</name>
</gene>
<keyword evidence="4" id="KW-1185">Reference proteome</keyword>
<dbReference type="InterPro" id="IPR036291">
    <property type="entry name" value="NAD(P)-bd_dom_sf"/>
</dbReference>
<dbReference type="PANTHER" id="PTHR43544">
    <property type="entry name" value="SHORT-CHAIN DEHYDROGENASE/REDUCTASE"/>
    <property type="match status" value="1"/>
</dbReference>
<dbReference type="GeneID" id="68099175"/>
<protein>
    <submittedName>
        <fullName evidence="3">Uncharacterized protein</fullName>
    </submittedName>
</protein>
<evidence type="ECO:0000313" key="4">
    <source>
        <dbReference type="Proteomes" id="UP000816034"/>
    </source>
</evidence>
<dbReference type="AlphaFoldDB" id="A0AA88KM84"/>
<evidence type="ECO:0000256" key="2">
    <source>
        <dbReference type="ARBA" id="ARBA00023002"/>
    </source>
</evidence>
<organism evidence="3 4">
    <name type="scientific">Naegleria lovaniensis</name>
    <name type="common">Amoeba</name>
    <dbReference type="NCBI Taxonomy" id="51637"/>
    <lineage>
        <taxon>Eukaryota</taxon>
        <taxon>Discoba</taxon>
        <taxon>Heterolobosea</taxon>
        <taxon>Tetramitia</taxon>
        <taxon>Eutetramitia</taxon>
        <taxon>Vahlkampfiidae</taxon>
        <taxon>Naegleria</taxon>
    </lineage>
</organism>
<evidence type="ECO:0000256" key="1">
    <source>
        <dbReference type="ARBA" id="ARBA00022857"/>
    </source>
</evidence>
<dbReference type="InterPro" id="IPR051468">
    <property type="entry name" value="Fungal_SecMetab_SDRs"/>
</dbReference>
<proteinExistence type="predicted"/>
<dbReference type="SUPFAM" id="SSF51735">
    <property type="entry name" value="NAD(P)-binding Rossmann-fold domains"/>
    <property type="match status" value="1"/>
</dbReference>
<reference evidence="3 4" key="1">
    <citation type="journal article" date="2018" name="BMC Genomics">
        <title>The genome of Naegleria lovaniensis, the basis for a comparative approach to unravel pathogenicity factors of the human pathogenic amoeba N. fowleri.</title>
        <authorList>
            <person name="Liechti N."/>
            <person name="Schurch N."/>
            <person name="Bruggmann R."/>
            <person name="Wittwer M."/>
        </authorList>
    </citation>
    <scope>NUCLEOTIDE SEQUENCE [LARGE SCALE GENOMIC DNA]</scope>
    <source>
        <strain evidence="3 4">ATCC 30569</strain>
    </source>
</reference>
<comment type="caution">
    <text evidence="3">The sequence shown here is derived from an EMBL/GenBank/DDBJ whole genome shotgun (WGS) entry which is preliminary data.</text>
</comment>
<dbReference type="PRINTS" id="PR00081">
    <property type="entry name" value="GDHRDH"/>
</dbReference>
<name>A0AA88KM84_NAELO</name>
<keyword evidence="1" id="KW-0521">NADP</keyword>
<dbReference type="Proteomes" id="UP000816034">
    <property type="component" value="Unassembled WGS sequence"/>
</dbReference>
<dbReference type="InterPro" id="IPR002347">
    <property type="entry name" value="SDR_fam"/>
</dbReference>
<evidence type="ECO:0000313" key="3">
    <source>
        <dbReference type="EMBL" id="KAG2379604.1"/>
    </source>
</evidence>
<accession>A0AA88KM84</accession>
<dbReference type="InterPro" id="IPR020904">
    <property type="entry name" value="Sc_DH/Rdtase_CS"/>
</dbReference>
<keyword evidence="2" id="KW-0560">Oxidoreductase</keyword>
<dbReference type="Gene3D" id="3.40.50.720">
    <property type="entry name" value="NAD(P)-binding Rossmann-like Domain"/>
    <property type="match status" value="1"/>
</dbReference>
<dbReference type="RefSeq" id="XP_044546866.1">
    <property type="nucleotide sequence ID" value="XM_044696613.1"/>
</dbReference>